<dbReference type="STRING" id="984487.A0A1E4SI07"/>
<feature type="transmembrane region" description="Helical" evidence="6">
    <location>
        <begin position="21"/>
        <end position="41"/>
    </location>
</feature>
<evidence type="ECO:0000256" key="6">
    <source>
        <dbReference type="SAM" id="Phobius"/>
    </source>
</evidence>
<proteinExistence type="predicted"/>
<dbReference type="GeneID" id="30984144"/>
<evidence type="ECO:0000256" key="4">
    <source>
        <dbReference type="ARBA" id="ARBA00022989"/>
    </source>
</evidence>
<dbReference type="InterPro" id="IPR011701">
    <property type="entry name" value="MFS"/>
</dbReference>
<dbReference type="PANTHER" id="PTHR43791:SF46">
    <property type="entry name" value="MAJOR FACILITATOR SUPERFAMILY (MFS) PROFILE DOMAIN-CONTAINING PROTEIN-RELATED"/>
    <property type="match status" value="1"/>
</dbReference>
<feature type="domain" description="Major facilitator superfamily (MFS) profile" evidence="7">
    <location>
        <begin position="23"/>
        <end position="439"/>
    </location>
</feature>
<keyword evidence="4 6" id="KW-1133">Transmembrane helix</keyword>
<evidence type="ECO:0000256" key="5">
    <source>
        <dbReference type="ARBA" id="ARBA00023136"/>
    </source>
</evidence>
<feature type="transmembrane region" description="Helical" evidence="6">
    <location>
        <begin position="113"/>
        <end position="137"/>
    </location>
</feature>
<dbReference type="GO" id="GO:0005886">
    <property type="term" value="C:plasma membrane"/>
    <property type="evidence" value="ECO:0007669"/>
    <property type="project" value="TreeGrafter"/>
</dbReference>
<feature type="transmembrane region" description="Helical" evidence="6">
    <location>
        <begin position="381"/>
        <end position="400"/>
    </location>
</feature>
<dbReference type="FunFam" id="1.20.1250.20:FF:000057">
    <property type="entry name" value="MFS general substrate transporter"/>
    <property type="match status" value="1"/>
</dbReference>
<evidence type="ECO:0000313" key="9">
    <source>
        <dbReference type="Proteomes" id="UP000094285"/>
    </source>
</evidence>
<evidence type="ECO:0000256" key="3">
    <source>
        <dbReference type="ARBA" id="ARBA00022692"/>
    </source>
</evidence>
<dbReference type="InterPro" id="IPR020846">
    <property type="entry name" value="MFS_dom"/>
</dbReference>
<dbReference type="SUPFAM" id="SSF103473">
    <property type="entry name" value="MFS general substrate transporter"/>
    <property type="match status" value="1"/>
</dbReference>
<accession>A0A1E4SI07</accession>
<gene>
    <name evidence="8" type="ORF">CANTADRAFT_51916</name>
</gene>
<feature type="transmembrane region" description="Helical" evidence="6">
    <location>
        <begin position="294"/>
        <end position="311"/>
    </location>
</feature>
<dbReference type="RefSeq" id="XP_020064270.1">
    <property type="nucleotide sequence ID" value="XM_020210008.1"/>
</dbReference>
<feature type="transmembrane region" description="Helical" evidence="6">
    <location>
        <begin position="149"/>
        <end position="170"/>
    </location>
</feature>
<evidence type="ECO:0000256" key="2">
    <source>
        <dbReference type="ARBA" id="ARBA00022448"/>
    </source>
</evidence>
<keyword evidence="9" id="KW-1185">Reference proteome</keyword>
<dbReference type="InterPro" id="IPR036259">
    <property type="entry name" value="MFS_trans_sf"/>
</dbReference>
<feature type="transmembrane region" description="Helical" evidence="6">
    <location>
        <begin position="89"/>
        <end position="107"/>
    </location>
</feature>
<protein>
    <submittedName>
        <fullName evidence="8">Putative high-affinity nicotinic acid transporter</fullName>
    </submittedName>
</protein>
<keyword evidence="3 6" id="KW-0812">Transmembrane</keyword>
<dbReference type="Gene3D" id="1.20.1250.20">
    <property type="entry name" value="MFS general substrate transporter like domains"/>
    <property type="match status" value="2"/>
</dbReference>
<dbReference type="EMBL" id="KV453912">
    <property type="protein sequence ID" value="ODV79148.1"/>
    <property type="molecule type" value="Genomic_DNA"/>
</dbReference>
<feature type="transmembrane region" description="Helical" evidence="6">
    <location>
        <begin position="61"/>
        <end position="82"/>
    </location>
</feature>
<evidence type="ECO:0000256" key="1">
    <source>
        <dbReference type="ARBA" id="ARBA00004141"/>
    </source>
</evidence>
<organism evidence="8 9">
    <name type="scientific">Suhomyces tanzawaensis NRRL Y-17324</name>
    <dbReference type="NCBI Taxonomy" id="984487"/>
    <lineage>
        <taxon>Eukaryota</taxon>
        <taxon>Fungi</taxon>
        <taxon>Dikarya</taxon>
        <taxon>Ascomycota</taxon>
        <taxon>Saccharomycotina</taxon>
        <taxon>Pichiomycetes</taxon>
        <taxon>Debaryomycetaceae</taxon>
        <taxon>Suhomyces</taxon>
    </lineage>
</organism>
<keyword evidence="2" id="KW-0813">Transport</keyword>
<feature type="transmembrane region" description="Helical" evidence="6">
    <location>
        <begin position="182"/>
        <end position="205"/>
    </location>
</feature>
<dbReference type="PANTHER" id="PTHR43791">
    <property type="entry name" value="PERMEASE-RELATED"/>
    <property type="match status" value="1"/>
</dbReference>
<keyword evidence="5 6" id="KW-0472">Membrane</keyword>
<comment type="subcellular location">
    <subcellularLocation>
        <location evidence="1">Membrane</location>
        <topology evidence="1">Multi-pass membrane protein</topology>
    </subcellularLocation>
</comment>
<evidence type="ECO:0000313" key="8">
    <source>
        <dbReference type="EMBL" id="ODV79148.1"/>
    </source>
</evidence>
<feature type="transmembrane region" description="Helical" evidence="6">
    <location>
        <begin position="252"/>
        <end position="274"/>
    </location>
</feature>
<feature type="transmembrane region" description="Helical" evidence="6">
    <location>
        <begin position="406"/>
        <end position="430"/>
    </location>
</feature>
<sequence>MEQLSKELGVDDKKLMWKIDACVIPPFCLLYFLSFLDRVNISNANVYGLSEDLGLTGNQYNIALTVFFVPYVFFEVISNYIIKFVKPHVWLSACILSFGAISIGMGFVKNFGGLVVCRFLIGFTESGTFPSIFYLLGCFYTKAESQRRFSAFFSVTALAGAASGAIAYKIHELDGKHGLAAWQWIFIIEGAVTCGCAGLLFMTIADFPEECRFLKANEREFLKRKLEIYSGAASAYEITNTVKDVLNCFKDLLVWLPALAYLGMIVPAYGYAYFAATIIRDMGYTAASANQHSVYPWLAAFFMMNIVAFLSDRFRKRLPFFLASAVIGIAGLAMILGAKDSPNVRYGGCFLTAAGLYTAMPLMVCWAALNMGSHIRKSVGTAWQVGFGNIGGIIATFIFLKKDAPGYVPGLSVAIAGTCFAILCGLAYFFTVYRLNRVKQTDSYKQKFYAMDERAQVIAGDLNPNFTYSY</sequence>
<feature type="transmembrane region" description="Helical" evidence="6">
    <location>
        <begin position="344"/>
        <end position="369"/>
    </location>
</feature>
<dbReference type="GO" id="GO:0022857">
    <property type="term" value="F:transmembrane transporter activity"/>
    <property type="evidence" value="ECO:0007669"/>
    <property type="project" value="InterPro"/>
</dbReference>
<dbReference type="FunFam" id="1.20.1250.20:FF:000068">
    <property type="entry name" value="MFS general substrate transporter"/>
    <property type="match status" value="1"/>
</dbReference>
<evidence type="ECO:0000259" key="7">
    <source>
        <dbReference type="PROSITE" id="PS50850"/>
    </source>
</evidence>
<dbReference type="AlphaFoldDB" id="A0A1E4SI07"/>
<dbReference type="PROSITE" id="PS50850">
    <property type="entry name" value="MFS"/>
    <property type="match status" value="1"/>
</dbReference>
<name>A0A1E4SI07_9ASCO</name>
<dbReference type="OrthoDB" id="2985014at2759"/>
<dbReference type="Pfam" id="PF07690">
    <property type="entry name" value="MFS_1"/>
    <property type="match status" value="1"/>
</dbReference>
<reference evidence="9" key="1">
    <citation type="submission" date="2016-05" db="EMBL/GenBank/DDBJ databases">
        <title>Comparative genomics of biotechnologically important yeasts.</title>
        <authorList>
            <consortium name="DOE Joint Genome Institute"/>
            <person name="Riley R."/>
            <person name="Haridas S."/>
            <person name="Wolfe K.H."/>
            <person name="Lopes M.R."/>
            <person name="Hittinger C.T."/>
            <person name="Goker M."/>
            <person name="Salamov A."/>
            <person name="Wisecaver J."/>
            <person name="Long T.M."/>
            <person name="Aerts A.L."/>
            <person name="Barry K."/>
            <person name="Choi C."/>
            <person name="Clum A."/>
            <person name="Coughlan A.Y."/>
            <person name="Deshpande S."/>
            <person name="Douglass A.P."/>
            <person name="Hanson S.J."/>
            <person name="Klenk H.-P."/>
            <person name="Labutti K."/>
            <person name="Lapidus A."/>
            <person name="Lindquist E."/>
            <person name="Lipzen A."/>
            <person name="Meier-Kolthoff J.P."/>
            <person name="Ohm R.A."/>
            <person name="Otillar R.P."/>
            <person name="Pangilinan J."/>
            <person name="Peng Y."/>
            <person name="Rokas A."/>
            <person name="Rosa C.A."/>
            <person name="Scheuner C."/>
            <person name="Sibirny A.A."/>
            <person name="Slot J.C."/>
            <person name="Stielow J.B."/>
            <person name="Sun H."/>
            <person name="Kurtzman C.P."/>
            <person name="Blackwell M."/>
            <person name="Grigoriev I.V."/>
            <person name="Jeffries T.W."/>
        </authorList>
    </citation>
    <scope>NUCLEOTIDE SEQUENCE [LARGE SCALE GENOMIC DNA]</scope>
    <source>
        <strain evidence="9">NRRL Y-17324</strain>
    </source>
</reference>
<feature type="transmembrane region" description="Helical" evidence="6">
    <location>
        <begin position="318"/>
        <end position="338"/>
    </location>
</feature>
<dbReference type="Proteomes" id="UP000094285">
    <property type="component" value="Unassembled WGS sequence"/>
</dbReference>